<protein>
    <submittedName>
        <fullName evidence="3">Family 2 glycosyl transferase</fullName>
    </submittedName>
</protein>
<dbReference type="InterPro" id="IPR001173">
    <property type="entry name" value="Glyco_trans_2-like"/>
</dbReference>
<evidence type="ECO:0000259" key="2">
    <source>
        <dbReference type="Pfam" id="PF00535"/>
    </source>
</evidence>
<dbReference type="OrthoDB" id="9800276at2"/>
<dbReference type="Pfam" id="PF00535">
    <property type="entry name" value="Glycos_transf_2"/>
    <property type="match status" value="1"/>
</dbReference>
<evidence type="ECO:0000313" key="4">
    <source>
        <dbReference type="Proteomes" id="UP000019270"/>
    </source>
</evidence>
<dbReference type="PATRIC" id="fig|1307436.3.peg.2282"/>
<evidence type="ECO:0000313" key="3">
    <source>
        <dbReference type="EMBL" id="EWG10947.1"/>
    </source>
</evidence>
<feature type="domain" description="Glycosyltransferase 2-like" evidence="2">
    <location>
        <begin position="40"/>
        <end position="212"/>
    </location>
</feature>
<dbReference type="CDD" id="cd00761">
    <property type="entry name" value="Glyco_tranf_GTA_type"/>
    <property type="match status" value="1"/>
</dbReference>
<sequence length="368" mass="41482">MLLFLIISLTLFLLWTLWNMSGLPSLPAPDLTESSHPPVTILVPLRNEERNVSGLISSLKSISYPNVEIILLDDGSRDRTLSLLRDHTAGDSRFKIVIGTELPSGWAGKVYACHQLQREAKGDYFLFLDADVRLSPDLIEKALALLKKTGSKLLTGFPSFEVPGILSKLLIPMMHFVVLFHLPIRIANKGKMISATAANGAFMLFERKAYQEMGGHYSVQSSIVEDVQLAKNMKTSGFSVCLADISDDISCRMYERNSEVWEGFVKNIFSGLGRSVPMVILLSLFYACFYVLPGLLLLYGLWTLQPVYALPCFLTVLQRMAVDWKANQRLSLSFFMPLSAVSLIIIMNASMWRWIRKKPYSWKGRHYT</sequence>
<proteinExistence type="predicted"/>
<dbReference type="PANTHER" id="PTHR43646:SF3">
    <property type="entry name" value="SLR1566 PROTEIN"/>
    <property type="match status" value="1"/>
</dbReference>
<feature type="transmembrane region" description="Helical" evidence="1">
    <location>
        <begin position="334"/>
        <end position="355"/>
    </location>
</feature>
<keyword evidence="3" id="KW-0808">Transferase</keyword>
<gene>
    <name evidence="3" type="ORF">PBF_10662</name>
</gene>
<dbReference type="AlphaFoldDB" id="W7L6V4"/>
<evidence type="ECO:0000256" key="1">
    <source>
        <dbReference type="SAM" id="Phobius"/>
    </source>
</evidence>
<organism evidence="3 4">
    <name type="scientific">Cytobacillus firmus DS1</name>
    <dbReference type="NCBI Taxonomy" id="1307436"/>
    <lineage>
        <taxon>Bacteria</taxon>
        <taxon>Bacillati</taxon>
        <taxon>Bacillota</taxon>
        <taxon>Bacilli</taxon>
        <taxon>Bacillales</taxon>
        <taxon>Bacillaceae</taxon>
        <taxon>Cytobacillus</taxon>
    </lineage>
</organism>
<reference evidence="3 4" key="2">
    <citation type="journal article" date="2016" name="Sci. Rep.">
        <title>A novel serine protease, Sep1, from Bacillus firmus DS-1 has nematicidal activity and degrades multiple intestinal-associated nematode proteins.</title>
        <authorList>
            <person name="Geng C."/>
            <person name="Nie X."/>
            <person name="Tang Z."/>
            <person name="Zhang Y."/>
            <person name="Lin J."/>
            <person name="Sun M."/>
            <person name="Peng D."/>
        </authorList>
    </citation>
    <scope>NUCLEOTIDE SEQUENCE [LARGE SCALE GENOMIC DNA]</scope>
    <source>
        <strain evidence="3 4">DS1</strain>
    </source>
</reference>
<keyword evidence="1" id="KW-0812">Transmembrane</keyword>
<dbReference type="PANTHER" id="PTHR43646">
    <property type="entry name" value="GLYCOSYLTRANSFERASE"/>
    <property type="match status" value="1"/>
</dbReference>
<dbReference type="EMBL" id="APVL01000007">
    <property type="protein sequence ID" value="EWG10947.1"/>
    <property type="molecule type" value="Genomic_DNA"/>
</dbReference>
<name>W7L6V4_CYTFI</name>
<keyword evidence="1" id="KW-0472">Membrane</keyword>
<dbReference type="InterPro" id="IPR029044">
    <property type="entry name" value="Nucleotide-diphossugar_trans"/>
</dbReference>
<keyword evidence="1" id="KW-1133">Transmembrane helix</keyword>
<feature type="transmembrane region" description="Helical" evidence="1">
    <location>
        <begin position="279"/>
        <end position="302"/>
    </location>
</feature>
<dbReference type="GO" id="GO:0016740">
    <property type="term" value="F:transferase activity"/>
    <property type="evidence" value="ECO:0007669"/>
    <property type="project" value="UniProtKB-KW"/>
</dbReference>
<dbReference type="Proteomes" id="UP000019270">
    <property type="component" value="Unassembled WGS sequence"/>
</dbReference>
<comment type="caution">
    <text evidence="3">The sequence shown here is derived from an EMBL/GenBank/DDBJ whole genome shotgun (WGS) entry which is preliminary data.</text>
</comment>
<feature type="transmembrane region" description="Helical" evidence="1">
    <location>
        <begin position="165"/>
        <end position="184"/>
    </location>
</feature>
<accession>W7L6V4</accession>
<dbReference type="eggNOG" id="COG1215">
    <property type="taxonomic scope" value="Bacteria"/>
</dbReference>
<dbReference type="Gene3D" id="3.90.550.10">
    <property type="entry name" value="Spore Coat Polysaccharide Biosynthesis Protein SpsA, Chain A"/>
    <property type="match status" value="1"/>
</dbReference>
<dbReference type="SUPFAM" id="SSF53448">
    <property type="entry name" value="Nucleotide-diphospho-sugar transferases"/>
    <property type="match status" value="1"/>
</dbReference>
<dbReference type="RefSeq" id="WP_035329709.1">
    <property type="nucleotide sequence ID" value="NZ_APVL01000007.1"/>
</dbReference>
<reference evidence="4" key="1">
    <citation type="submission" date="2013-03" db="EMBL/GenBank/DDBJ databases">
        <title>Draft genome sequence of Bacillus firmus DS1.</title>
        <authorList>
            <person name="Peng D."/>
            <person name="Zhu L."/>
            <person name="Sun M."/>
        </authorList>
    </citation>
    <scope>NUCLEOTIDE SEQUENCE [LARGE SCALE GENOMIC DNA]</scope>
    <source>
        <strain evidence="4">DS1</strain>
    </source>
</reference>